<sequence>MSSFPNAEILCTDIQTSRLVNLLEISDVTKSAALCIAAIITREIDEMCDLNIKETLLVAYKMIQDSDSSTQKSLLYLIKLCIDVIHAEDAADIFIDSKQINFISIIHQFCGTGKSDVEAETLDAFMRLFVKLQNLNKHQQLLEEFVQSGCFNLLEEMRDTENDELVEIIDAIIEYLRVDEE</sequence>
<dbReference type="Proteomes" id="UP000001542">
    <property type="component" value="Unassembled WGS sequence"/>
</dbReference>
<dbReference type="KEGG" id="tva:5467045"/>
<dbReference type="InterPro" id="IPR011989">
    <property type="entry name" value="ARM-like"/>
</dbReference>
<dbReference type="VEuPathDB" id="TrichDB:TVAGG3_0999970"/>
<dbReference type="VEuPathDB" id="TrichDB:TVAG_199360"/>
<accession>A2DDX1</accession>
<dbReference type="SMR" id="A2DDX1"/>
<dbReference type="AlphaFoldDB" id="A2DDX1"/>
<organism evidence="1 2">
    <name type="scientific">Trichomonas vaginalis (strain ATCC PRA-98 / G3)</name>
    <dbReference type="NCBI Taxonomy" id="412133"/>
    <lineage>
        <taxon>Eukaryota</taxon>
        <taxon>Metamonada</taxon>
        <taxon>Parabasalia</taxon>
        <taxon>Trichomonadida</taxon>
        <taxon>Trichomonadidae</taxon>
        <taxon>Trichomonas</taxon>
    </lineage>
</organism>
<dbReference type="InterPro" id="IPR016024">
    <property type="entry name" value="ARM-type_fold"/>
</dbReference>
<reference evidence="1" key="1">
    <citation type="submission" date="2006-10" db="EMBL/GenBank/DDBJ databases">
        <authorList>
            <person name="Amadeo P."/>
            <person name="Zhao Q."/>
            <person name="Wortman J."/>
            <person name="Fraser-Liggett C."/>
            <person name="Carlton J."/>
        </authorList>
    </citation>
    <scope>NUCLEOTIDE SEQUENCE</scope>
    <source>
        <strain evidence="1">G3</strain>
    </source>
</reference>
<dbReference type="SUPFAM" id="SSF48371">
    <property type="entry name" value="ARM repeat"/>
    <property type="match status" value="1"/>
</dbReference>
<evidence type="ECO:0000313" key="1">
    <source>
        <dbReference type="EMBL" id="EAY21497.1"/>
    </source>
</evidence>
<gene>
    <name evidence="1" type="ORF">TVAG_199360</name>
</gene>
<dbReference type="RefSeq" id="XP_001582483.1">
    <property type="nucleotide sequence ID" value="XM_001582433.1"/>
</dbReference>
<name>A2DDX1_TRIV3</name>
<dbReference type="Gene3D" id="1.25.10.10">
    <property type="entry name" value="Leucine-rich Repeat Variant"/>
    <property type="match status" value="1"/>
</dbReference>
<protein>
    <submittedName>
        <fullName evidence="1">Uncharacterized protein</fullName>
    </submittedName>
</protein>
<reference evidence="1" key="2">
    <citation type="journal article" date="2007" name="Science">
        <title>Draft genome sequence of the sexually transmitted pathogen Trichomonas vaginalis.</title>
        <authorList>
            <person name="Carlton J.M."/>
            <person name="Hirt R.P."/>
            <person name="Silva J.C."/>
            <person name="Delcher A.L."/>
            <person name="Schatz M."/>
            <person name="Zhao Q."/>
            <person name="Wortman J.R."/>
            <person name="Bidwell S.L."/>
            <person name="Alsmark U.C.M."/>
            <person name="Besteiro S."/>
            <person name="Sicheritz-Ponten T."/>
            <person name="Noel C.J."/>
            <person name="Dacks J.B."/>
            <person name="Foster P.G."/>
            <person name="Simillion C."/>
            <person name="Van de Peer Y."/>
            <person name="Miranda-Saavedra D."/>
            <person name="Barton G.J."/>
            <person name="Westrop G.D."/>
            <person name="Mueller S."/>
            <person name="Dessi D."/>
            <person name="Fiori P.L."/>
            <person name="Ren Q."/>
            <person name="Paulsen I."/>
            <person name="Zhang H."/>
            <person name="Bastida-Corcuera F.D."/>
            <person name="Simoes-Barbosa A."/>
            <person name="Brown M.T."/>
            <person name="Hayes R.D."/>
            <person name="Mukherjee M."/>
            <person name="Okumura C.Y."/>
            <person name="Schneider R."/>
            <person name="Smith A.J."/>
            <person name="Vanacova S."/>
            <person name="Villalvazo M."/>
            <person name="Haas B.J."/>
            <person name="Pertea M."/>
            <person name="Feldblyum T.V."/>
            <person name="Utterback T.R."/>
            <person name="Shu C.L."/>
            <person name="Osoegawa K."/>
            <person name="de Jong P.J."/>
            <person name="Hrdy I."/>
            <person name="Horvathova L."/>
            <person name="Zubacova Z."/>
            <person name="Dolezal P."/>
            <person name="Malik S.B."/>
            <person name="Logsdon J.M. Jr."/>
            <person name="Henze K."/>
            <person name="Gupta A."/>
            <person name="Wang C.C."/>
            <person name="Dunne R.L."/>
            <person name="Upcroft J.A."/>
            <person name="Upcroft P."/>
            <person name="White O."/>
            <person name="Salzberg S.L."/>
            <person name="Tang P."/>
            <person name="Chiu C.-H."/>
            <person name="Lee Y.-S."/>
            <person name="Embley T.M."/>
            <person name="Coombs G.H."/>
            <person name="Mottram J.C."/>
            <person name="Tachezy J."/>
            <person name="Fraser-Liggett C.M."/>
            <person name="Johnson P.J."/>
        </authorList>
    </citation>
    <scope>NUCLEOTIDE SEQUENCE [LARGE SCALE GENOMIC DNA]</scope>
    <source>
        <strain evidence="1">G3</strain>
    </source>
</reference>
<keyword evidence="2" id="KW-1185">Reference proteome</keyword>
<proteinExistence type="predicted"/>
<dbReference type="InParanoid" id="A2DDX1"/>
<evidence type="ECO:0000313" key="2">
    <source>
        <dbReference type="Proteomes" id="UP000001542"/>
    </source>
</evidence>
<dbReference type="EMBL" id="DS113190">
    <property type="protein sequence ID" value="EAY21497.1"/>
    <property type="molecule type" value="Genomic_DNA"/>
</dbReference>